<reference evidence="15 16" key="1">
    <citation type="submission" date="2010-05" db="EMBL/GenBank/DDBJ databases">
        <title>The Genome Sequence of Thecamonas trahens ATCC 50062.</title>
        <authorList>
            <consortium name="The Broad Institute Genome Sequencing Platform"/>
            <person name="Russ C."/>
            <person name="Cuomo C."/>
            <person name="Shea T."/>
            <person name="Young S.K."/>
            <person name="Zeng Q."/>
            <person name="Koehrsen M."/>
            <person name="Haas B."/>
            <person name="Borodovsky M."/>
            <person name="Guigo R."/>
            <person name="Alvarado L."/>
            <person name="Berlin A."/>
            <person name="Bochicchio J."/>
            <person name="Borenstein D."/>
            <person name="Chapman S."/>
            <person name="Chen Z."/>
            <person name="Freedman E."/>
            <person name="Gellesch M."/>
            <person name="Goldberg J."/>
            <person name="Griggs A."/>
            <person name="Gujja S."/>
            <person name="Heilman E."/>
            <person name="Heiman D."/>
            <person name="Hepburn T."/>
            <person name="Howarth C."/>
            <person name="Jen D."/>
            <person name="Larson L."/>
            <person name="Mehta T."/>
            <person name="Park D."/>
            <person name="Pearson M."/>
            <person name="Roberts A."/>
            <person name="Saif S."/>
            <person name="Shenoy N."/>
            <person name="Sisk P."/>
            <person name="Stolte C."/>
            <person name="Sykes S."/>
            <person name="Thomson T."/>
            <person name="Walk T."/>
            <person name="White J."/>
            <person name="Yandava C."/>
            <person name="Burger G."/>
            <person name="Gray M.W."/>
            <person name="Holland P.W.H."/>
            <person name="King N."/>
            <person name="Lang F.B.F."/>
            <person name="Roger A.J."/>
            <person name="Ruiz-Trillo I."/>
            <person name="Lander E."/>
            <person name="Nusbaum C."/>
        </authorList>
    </citation>
    <scope>NUCLEOTIDE SEQUENCE [LARGE SCALE GENOMIC DNA]</scope>
    <source>
        <strain evidence="15 16">ATCC 50062</strain>
    </source>
</reference>
<comment type="function">
    <text evidence="12">Putative RNA polymerase II subunit B1 C-terminal domain (CTD) phosphatase involved in RNA polymerase II transcription regulation.</text>
</comment>
<dbReference type="GO" id="GO:0008270">
    <property type="term" value="F:zinc ion binding"/>
    <property type="evidence" value="ECO:0007669"/>
    <property type="project" value="UniProtKB-KW"/>
</dbReference>
<dbReference type="STRING" id="461836.A0A0L0D2X5"/>
<dbReference type="InterPro" id="IPR038534">
    <property type="entry name" value="Rtr1/RPAP2_sf"/>
</dbReference>
<keyword evidence="5 12" id="KW-0378">Hydrolase</keyword>
<evidence type="ECO:0000256" key="4">
    <source>
        <dbReference type="ARBA" id="ARBA00022771"/>
    </source>
</evidence>
<keyword evidence="6 12" id="KW-0862">Zinc</keyword>
<comment type="subcellular location">
    <subcellularLocation>
        <location evidence="1 12">Nucleus</location>
    </subcellularLocation>
</comment>
<gene>
    <name evidence="15" type="ORF">AMSG_03086</name>
</gene>
<evidence type="ECO:0000256" key="2">
    <source>
        <dbReference type="ARBA" id="ARBA00005676"/>
    </source>
</evidence>
<keyword evidence="7 12" id="KW-0904">Protein phosphatase</keyword>
<evidence type="ECO:0000313" key="15">
    <source>
        <dbReference type="EMBL" id="KNC46649.1"/>
    </source>
</evidence>
<evidence type="ECO:0000256" key="13">
    <source>
        <dbReference type="SAM" id="MobiDB-lite"/>
    </source>
</evidence>
<dbReference type="RefSeq" id="XP_013760422.1">
    <property type="nucleotide sequence ID" value="XM_013904968.1"/>
</dbReference>
<dbReference type="InterPro" id="IPR007308">
    <property type="entry name" value="Rtr1/RPAP2_dom"/>
</dbReference>
<evidence type="ECO:0000256" key="7">
    <source>
        <dbReference type="ARBA" id="ARBA00022912"/>
    </source>
</evidence>
<protein>
    <recommendedName>
        <fullName evidence="12">RNA polymerase II subunit B1 CTD phosphatase RPAP2 homolog</fullName>
        <ecNumber evidence="12">3.1.3.16</ecNumber>
    </recommendedName>
</protein>
<sequence length="436" mass="46380">MPTATRAPSSSDKLRPAKIAYATQERLIVNPAVTKRTLLAAYYILTPEQYAGVETERAADGRCGYPLCSKATVDASPRGRFRITRDGLLDTTRARMFCSPECTKASAFFGKQLPTDPLAARNIAALEAAGGAVTYDDMDADGRVKPDALRVLSAPVSRPKASVAAAEPIPTPTLAPARKPDARPLSHAVVERDTSAAPVVAPQETRIAPPLLPSNAHLHYQLNPQTGPPSASSSVSSVAGSETDETEVWDDDTSSEVVEYGDDDDDDDDDGEIVLPEPSSFVQVAMVLMALVTPATAVFVANGNPDAPDVPVESPAQLSRKFEHVQYRELVKGTVLRELSDALPDFCYKADGVPLRALSLVEDVAATFAYFTNIPDLPRPLWSVVALVLLHALRARSPELDAFLASNTVHCAGVLRAAGIDPTSLNSLVLMVTGAS</sequence>
<feature type="compositionally biased region" description="Basic and acidic residues" evidence="13">
    <location>
        <begin position="178"/>
        <end position="194"/>
    </location>
</feature>
<evidence type="ECO:0000256" key="1">
    <source>
        <dbReference type="ARBA" id="ARBA00004123"/>
    </source>
</evidence>
<accession>A0A0L0D2X5</accession>
<comment type="similarity">
    <text evidence="2 11 12">Belongs to the RPAP2 family.</text>
</comment>
<evidence type="ECO:0000256" key="3">
    <source>
        <dbReference type="ARBA" id="ARBA00022723"/>
    </source>
</evidence>
<dbReference type="EC" id="3.1.3.16" evidence="12"/>
<keyword evidence="16" id="KW-1185">Reference proteome</keyword>
<dbReference type="PANTHER" id="PTHR14732:SF0">
    <property type="entry name" value="RNA POLYMERASE II SUBUNIT B1 CTD PHOSPHATASE RPAP2-RELATED"/>
    <property type="match status" value="1"/>
</dbReference>
<feature type="compositionally biased region" description="Acidic residues" evidence="13">
    <location>
        <begin position="242"/>
        <end position="272"/>
    </location>
</feature>
<dbReference type="InterPro" id="IPR039693">
    <property type="entry name" value="Rtr1/RPAP2"/>
</dbReference>
<evidence type="ECO:0000256" key="9">
    <source>
        <dbReference type="ARBA" id="ARBA00047761"/>
    </source>
</evidence>
<dbReference type="Proteomes" id="UP000054408">
    <property type="component" value="Unassembled WGS sequence"/>
</dbReference>
<evidence type="ECO:0000313" key="16">
    <source>
        <dbReference type="Proteomes" id="UP000054408"/>
    </source>
</evidence>
<evidence type="ECO:0000256" key="10">
    <source>
        <dbReference type="ARBA" id="ARBA00048336"/>
    </source>
</evidence>
<dbReference type="PROSITE" id="PS51479">
    <property type="entry name" value="ZF_RTR1"/>
    <property type="match status" value="1"/>
</dbReference>
<evidence type="ECO:0000256" key="8">
    <source>
        <dbReference type="ARBA" id="ARBA00023242"/>
    </source>
</evidence>
<comment type="catalytic activity">
    <reaction evidence="10 12">
        <text>O-phospho-L-threonyl-[protein] + H2O = L-threonyl-[protein] + phosphate</text>
        <dbReference type="Rhea" id="RHEA:47004"/>
        <dbReference type="Rhea" id="RHEA-COMP:11060"/>
        <dbReference type="Rhea" id="RHEA-COMP:11605"/>
        <dbReference type="ChEBI" id="CHEBI:15377"/>
        <dbReference type="ChEBI" id="CHEBI:30013"/>
        <dbReference type="ChEBI" id="CHEBI:43474"/>
        <dbReference type="ChEBI" id="CHEBI:61977"/>
        <dbReference type="EC" id="3.1.3.16"/>
    </reaction>
</comment>
<dbReference type="GeneID" id="25562721"/>
<feature type="compositionally biased region" description="Low complexity" evidence="13">
    <location>
        <begin position="228"/>
        <end position="241"/>
    </location>
</feature>
<dbReference type="Gene3D" id="1.25.40.820">
    <property type="match status" value="1"/>
</dbReference>
<dbReference type="OrthoDB" id="2590500at2759"/>
<comment type="catalytic activity">
    <reaction evidence="9 12">
        <text>O-phospho-L-seryl-[protein] + H2O = L-seryl-[protein] + phosphate</text>
        <dbReference type="Rhea" id="RHEA:20629"/>
        <dbReference type="Rhea" id="RHEA-COMP:9863"/>
        <dbReference type="Rhea" id="RHEA-COMP:11604"/>
        <dbReference type="ChEBI" id="CHEBI:15377"/>
        <dbReference type="ChEBI" id="CHEBI:29999"/>
        <dbReference type="ChEBI" id="CHEBI:43474"/>
        <dbReference type="ChEBI" id="CHEBI:83421"/>
        <dbReference type="EC" id="3.1.3.16"/>
    </reaction>
</comment>
<dbReference type="eggNOG" id="KOG4780">
    <property type="taxonomic scope" value="Eukaryota"/>
</dbReference>
<evidence type="ECO:0000256" key="12">
    <source>
        <dbReference type="RuleBase" id="RU367080"/>
    </source>
</evidence>
<proteinExistence type="inferred from homology"/>
<dbReference type="PANTHER" id="PTHR14732">
    <property type="entry name" value="RNA POLYMERASE II SUBUNIT B1 CTD PHOSPHATASE RPAP2-RELATED"/>
    <property type="match status" value="1"/>
</dbReference>
<keyword evidence="8 12" id="KW-0539">Nucleus</keyword>
<name>A0A0L0D2X5_THETB</name>
<dbReference type="AlphaFoldDB" id="A0A0L0D2X5"/>
<dbReference type="GO" id="GO:0005634">
    <property type="term" value="C:nucleus"/>
    <property type="evidence" value="ECO:0007669"/>
    <property type="project" value="UniProtKB-SubCell"/>
</dbReference>
<keyword evidence="3 12" id="KW-0479">Metal-binding</keyword>
<evidence type="ECO:0000256" key="6">
    <source>
        <dbReference type="ARBA" id="ARBA00022833"/>
    </source>
</evidence>
<feature type="region of interest" description="Disordered" evidence="13">
    <location>
        <begin position="163"/>
        <end position="274"/>
    </location>
</feature>
<evidence type="ECO:0000259" key="14">
    <source>
        <dbReference type="PROSITE" id="PS51479"/>
    </source>
</evidence>
<feature type="domain" description="RTR1-type" evidence="14">
    <location>
        <begin position="40"/>
        <end position="122"/>
    </location>
</feature>
<keyword evidence="4 12" id="KW-0863">Zinc-finger</keyword>
<dbReference type="Pfam" id="PF04181">
    <property type="entry name" value="RPAP2_Rtr1"/>
    <property type="match status" value="1"/>
</dbReference>
<dbReference type="GO" id="GO:0005737">
    <property type="term" value="C:cytoplasm"/>
    <property type="evidence" value="ECO:0007669"/>
    <property type="project" value="TreeGrafter"/>
</dbReference>
<dbReference type="GO" id="GO:0043175">
    <property type="term" value="F:RNA polymerase core enzyme binding"/>
    <property type="evidence" value="ECO:0007669"/>
    <property type="project" value="UniProtKB-UniRule"/>
</dbReference>
<dbReference type="EMBL" id="GL349443">
    <property type="protein sequence ID" value="KNC46649.1"/>
    <property type="molecule type" value="Genomic_DNA"/>
</dbReference>
<organism evidence="15 16">
    <name type="scientific">Thecamonas trahens ATCC 50062</name>
    <dbReference type="NCBI Taxonomy" id="461836"/>
    <lineage>
        <taxon>Eukaryota</taxon>
        <taxon>Apusozoa</taxon>
        <taxon>Apusomonadida</taxon>
        <taxon>Apusomonadidae</taxon>
        <taxon>Thecamonas</taxon>
    </lineage>
</organism>
<dbReference type="GO" id="GO:0008420">
    <property type="term" value="F:RNA polymerase II CTD heptapeptide repeat phosphatase activity"/>
    <property type="evidence" value="ECO:0007669"/>
    <property type="project" value="UniProtKB-UniRule"/>
</dbReference>
<evidence type="ECO:0000256" key="5">
    <source>
        <dbReference type="ARBA" id="ARBA00022801"/>
    </source>
</evidence>
<evidence type="ECO:0000256" key="11">
    <source>
        <dbReference type="PROSITE-ProRule" id="PRU00812"/>
    </source>
</evidence>